<gene>
    <name evidence="9" type="ORF">DW782_16240</name>
</gene>
<dbReference type="Gene3D" id="3.20.20.70">
    <property type="entry name" value="Aldolase class I"/>
    <property type="match status" value="1"/>
</dbReference>
<dbReference type="PROSITE" id="PS51918">
    <property type="entry name" value="RADICAL_SAM"/>
    <property type="match status" value="1"/>
</dbReference>
<reference evidence="9 10" key="1">
    <citation type="submission" date="2018-08" db="EMBL/GenBank/DDBJ databases">
        <title>A genome reference for cultivated species of the human gut microbiota.</title>
        <authorList>
            <person name="Zou Y."/>
            <person name="Xue W."/>
            <person name="Luo G."/>
        </authorList>
    </citation>
    <scope>NUCLEOTIDE SEQUENCE [LARGE SCALE GENOMIC DNA]</scope>
    <source>
        <strain evidence="9 10">AM30-4</strain>
    </source>
</reference>
<dbReference type="InterPro" id="IPR000385">
    <property type="entry name" value="MoaA_NifB_PqqE_Fe-S-bd_CS"/>
</dbReference>
<dbReference type="PROSITE" id="PS01305">
    <property type="entry name" value="MOAA_NIFB_PQQE"/>
    <property type="match status" value="1"/>
</dbReference>
<dbReference type="GO" id="GO:0016491">
    <property type="term" value="F:oxidoreductase activity"/>
    <property type="evidence" value="ECO:0007669"/>
    <property type="project" value="InterPro"/>
</dbReference>
<dbReference type="InterPro" id="IPR023867">
    <property type="entry name" value="Sulphatase_maturase_rSAM"/>
</dbReference>
<accession>A0A414DKJ2</accession>
<evidence type="ECO:0000259" key="8">
    <source>
        <dbReference type="PROSITE" id="PS51918"/>
    </source>
</evidence>
<dbReference type="AlphaFoldDB" id="A0A414DKJ2"/>
<evidence type="ECO:0000313" key="9">
    <source>
        <dbReference type="EMBL" id="RHD72407.1"/>
    </source>
</evidence>
<dbReference type="SFLD" id="SFLDS00029">
    <property type="entry name" value="Radical_SAM"/>
    <property type="match status" value="1"/>
</dbReference>
<dbReference type="Pfam" id="PF04055">
    <property type="entry name" value="Radical_SAM"/>
    <property type="match status" value="1"/>
</dbReference>
<keyword evidence="6" id="KW-0411">Iron-sulfur</keyword>
<dbReference type="EMBL" id="QSJN01000011">
    <property type="protein sequence ID" value="RHD72407.1"/>
    <property type="molecule type" value="Genomic_DNA"/>
</dbReference>
<comment type="caution">
    <text evidence="9">The sequence shown here is derived from an EMBL/GenBank/DDBJ whole genome shotgun (WGS) entry which is preliminary data.</text>
</comment>
<dbReference type="SFLD" id="SFLDG01384">
    <property type="entry name" value="thioether_bond_formation_requi"/>
    <property type="match status" value="1"/>
</dbReference>
<evidence type="ECO:0000256" key="3">
    <source>
        <dbReference type="ARBA" id="ARBA00022691"/>
    </source>
</evidence>
<comment type="cofactor">
    <cofactor evidence="1">
        <name>[4Fe-4S] cluster</name>
        <dbReference type="ChEBI" id="CHEBI:49883"/>
    </cofactor>
</comment>
<protein>
    <submittedName>
        <fullName evidence="9">Radical SAM peptide maturase</fullName>
    </submittedName>
</protein>
<sequence length="471" mass="55562">MIKYTLNHSDKGIFVQLEKDYNLHIKKEEKCISVQKSKINTRFSKIKNEHNPDSLYSLNGCISASDIYAELANIKHIGFEVTDSCNLQCTYCIYGDFYNNHDARTNKIIDPKNAKLLIDFLIDKLESSANTSPKNEVFISFYGGEPLLNVEFIKEIIDYTQKLQNHHIIFKYMMTTNAIYLREYLDLILKYNFLLTISLDGDEENDAYRSFPNRKPSFEIVYDTLKYIQNHHPDYFRDCIRFNSVIHNLNNQQEIFSFIHQEFGKIPFLSTISRTGVKPEKKEEFENLIRPKPMNKNEKLTKEILKTLDLDSDEANMLQSFIFHYCGNVYESYNDLLIKNNEVEHLPTSTCMPFSRRIFMTVNNKIFPCERIGHQYALGKVESNRVIIDCEDIAKKYNTYYDSLRNLCTHCFHKRHCVLCMFDIKNLGKNPICKQMADRKKFEDYLHQYMETLANKPDLYNRIMKEVTLVK</sequence>
<dbReference type="SUPFAM" id="SSF102114">
    <property type="entry name" value="Radical SAM enzymes"/>
    <property type="match status" value="1"/>
</dbReference>
<proteinExistence type="inferred from homology"/>
<evidence type="ECO:0000313" key="10">
    <source>
        <dbReference type="Proteomes" id="UP000284660"/>
    </source>
</evidence>
<keyword evidence="5" id="KW-0408">Iron</keyword>
<evidence type="ECO:0000256" key="2">
    <source>
        <dbReference type="ARBA" id="ARBA00022485"/>
    </source>
</evidence>
<keyword evidence="4" id="KW-0479">Metal-binding</keyword>
<dbReference type="PANTHER" id="PTHR43273:SF3">
    <property type="entry name" value="ANAEROBIC SULFATASE-MATURATING ENZYME HOMOLOG ASLB-RELATED"/>
    <property type="match status" value="1"/>
</dbReference>
<comment type="similarity">
    <text evidence="7">Belongs to the radical SAM superfamily. Anaerobic sulfatase-maturating enzyme family.</text>
</comment>
<dbReference type="Proteomes" id="UP000284660">
    <property type="component" value="Unassembled WGS sequence"/>
</dbReference>
<dbReference type="CDD" id="cd01335">
    <property type="entry name" value="Radical_SAM"/>
    <property type="match status" value="1"/>
</dbReference>
<dbReference type="InterPro" id="IPR007197">
    <property type="entry name" value="rSAM"/>
</dbReference>
<dbReference type="InterPro" id="IPR013785">
    <property type="entry name" value="Aldolase_TIM"/>
</dbReference>
<evidence type="ECO:0000256" key="5">
    <source>
        <dbReference type="ARBA" id="ARBA00023004"/>
    </source>
</evidence>
<dbReference type="SFLD" id="SFLDG01386">
    <property type="entry name" value="main_SPASM_domain-containing"/>
    <property type="match status" value="1"/>
</dbReference>
<keyword evidence="2" id="KW-0004">4Fe-4S</keyword>
<dbReference type="PANTHER" id="PTHR43273">
    <property type="entry name" value="ANAEROBIC SULFATASE-MATURATING ENZYME HOMOLOG ASLB-RELATED"/>
    <property type="match status" value="1"/>
</dbReference>
<name>A0A414DKJ2_PARDI</name>
<dbReference type="RefSeq" id="WP_008779039.1">
    <property type="nucleotide sequence ID" value="NZ_CP103148.1"/>
</dbReference>
<dbReference type="NCBIfam" id="TIGR04148">
    <property type="entry name" value="GG_samocin_CFB"/>
    <property type="match status" value="1"/>
</dbReference>
<evidence type="ECO:0000256" key="7">
    <source>
        <dbReference type="ARBA" id="ARBA00023601"/>
    </source>
</evidence>
<dbReference type="GO" id="GO:0046872">
    <property type="term" value="F:metal ion binding"/>
    <property type="evidence" value="ECO:0007669"/>
    <property type="project" value="UniProtKB-KW"/>
</dbReference>
<evidence type="ECO:0000256" key="1">
    <source>
        <dbReference type="ARBA" id="ARBA00001966"/>
    </source>
</evidence>
<feature type="domain" description="Radical SAM core" evidence="8">
    <location>
        <begin position="71"/>
        <end position="311"/>
    </location>
</feature>
<dbReference type="GO" id="GO:0051539">
    <property type="term" value="F:4 iron, 4 sulfur cluster binding"/>
    <property type="evidence" value="ECO:0007669"/>
    <property type="project" value="UniProtKB-KW"/>
</dbReference>
<evidence type="ECO:0000256" key="4">
    <source>
        <dbReference type="ARBA" id="ARBA00022723"/>
    </source>
</evidence>
<dbReference type="InterPro" id="IPR026407">
    <property type="entry name" value="SAM_GG-Bacter"/>
</dbReference>
<evidence type="ECO:0000256" key="6">
    <source>
        <dbReference type="ARBA" id="ARBA00023014"/>
    </source>
</evidence>
<keyword evidence="3" id="KW-0949">S-adenosyl-L-methionine</keyword>
<organism evidence="9 10">
    <name type="scientific">Parabacteroides distasonis</name>
    <dbReference type="NCBI Taxonomy" id="823"/>
    <lineage>
        <taxon>Bacteria</taxon>
        <taxon>Pseudomonadati</taxon>
        <taxon>Bacteroidota</taxon>
        <taxon>Bacteroidia</taxon>
        <taxon>Bacteroidales</taxon>
        <taxon>Tannerellaceae</taxon>
        <taxon>Parabacteroides</taxon>
    </lineage>
</organism>
<dbReference type="InterPro" id="IPR058240">
    <property type="entry name" value="rSAM_sf"/>
</dbReference>
<dbReference type="SFLD" id="SFLDG01067">
    <property type="entry name" value="SPASM/twitch_domain_containing"/>
    <property type="match status" value="1"/>
</dbReference>